<comment type="subcellular location">
    <subcellularLocation>
        <location evidence="1 7">Cytoplasm</location>
    </subcellularLocation>
</comment>
<dbReference type="InterPro" id="IPR013221">
    <property type="entry name" value="Mur_ligase_cen"/>
</dbReference>
<evidence type="ECO:0000256" key="5">
    <source>
        <dbReference type="ARBA" id="ARBA00022741"/>
    </source>
</evidence>
<evidence type="ECO:0000313" key="9">
    <source>
        <dbReference type="EMBL" id="CAI9121637.1"/>
    </source>
</evidence>
<dbReference type="SUPFAM" id="SSF51984">
    <property type="entry name" value="MurCD N-terminal domain"/>
    <property type="match status" value="1"/>
</dbReference>
<dbReference type="InterPro" id="IPR005762">
    <property type="entry name" value="MurD"/>
</dbReference>
<dbReference type="Gene3D" id="3.40.1190.10">
    <property type="entry name" value="Mur-like, catalytic domain"/>
    <property type="match status" value="1"/>
</dbReference>
<feature type="binding site" evidence="7">
    <location>
        <begin position="122"/>
        <end position="128"/>
    </location>
    <ligand>
        <name>ATP</name>
        <dbReference type="ChEBI" id="CHEBI:30616"/>
    </ligand>
</feature>
<dbReference type="Pfam" id="PF08245">
    <property type="entry name" value="Mur_ligase_M"/>
    <property type="match status" value="1"/>
</dbReference>
<dbReference type="GO" id="GO:0005737">
    <property type="term" value="C:cytoplasm"/>
    <property type="evidence" value="ECO:0007669"/>
    <property type="project" value="UniProtKB-SubCell"/>
</dbReference>
<organism evidence="9 10">
    <name type="scientific">Brytella acorum</name>
    <dbReference type="NCBI Taxonomy" id="2959299"/>
    <lineage>
        <taxon>Bacteria</taxon>
        <taxon>Pseudomonadati</taxon>
        <taxon>Pseudomonadota</taxon>
        <taxon>Alphaproteobacteria</taxon>
        <taxon>Acetobacterales</taxon>
        <taxon>Acetobacteraceae</taxon>
        <taxon>Brytella</taxon>
    </lineage>
</organism>
<evidence type="ECO:0000256" key="2">
    <source>
        <dbReference type="ARBA" id="ARBA00004752"/>
    </source>
</evidence>
<dbReference type="GO" id="GO:0071555">
    <property type="term" value="P:cell wall organization"/>
    <property type="evidence" value="ECO:0007669"/>
    <property type="project" value="UniProtKB-KW"/>
</dbReference>
<keyword evidence="7" id="KW-0131">Cell cycle</keyword>
<gene>
    <name evidence="7 9" type="primary">murD</name>
    <name evidence="9" type="ORF">LMG32879_002484</name>
</gene>
<dbReference type="Gene3D" id="3.90.190.20">
    <property type="entry name" value="Mur ligase, C-terminal domain"/>
    <property type="match status" value="1"/>
</dbReference>
<dbReference type="RefSeq" id="WP_289840739.1">
    <property type="nucleotide sequence ID" value="NZ_CATKSH010000019.1"/>
</dbReference>
<accession>A0AA35UJS2</accession>
<dbReference type="InterPro" id="IPR036615">
    <property type="entry name" value="Mur_ligase_C_dom_sf"/>
</dbReference>
<dbReference type="HAMAP" id="MF_00639">
    <property type="entry name" value="MurD"/>
    <property type="match status" value="1"/>
</dbReference>
<proteinExistence type="inferred from homology"/>
<comment type="similarity">
    <text evidence="7">Belongs to the MurCDEF family.</text>
</comment>
<keyword evidence="5 7" id="KW-0547">Nucleotide-binding</keyword>
<dbReference type="PANTHER" id="PTHR43692">
    <property type="entry name" value="UDP-N-ACETYLMURAMOYLALANINE--D-GLUTAMATE LIGASE"/>
    <property type="match status" value="1"/>
</dbReference>
<name>A0AA35UJS2_9PROT</name>
<comment type="function">
    <text evidence="7">Cell wall formation. Catalyzes the addition of glutamate to the nucleotide precursor UDP-N-acetylmuramoyl-L-alanine (UMA).</text>
</comment>
<dbReference type="NCBIfam" id="TIGR01087">
    <property type="entry name" value="murD"/>
    <property type="match status" value="1"/>
</dbReference>
<evidence type="ECO:0000259" key="8">
    <source>
        <dbReference type="Pfam" id="PF08245"/>
    </source>
</evidence>
<dbReference type="GO" id="GO:0008360">
    <property type="term" value="P:regulation of cell shape"/>
    <property type="evidence" value="ECO:0007669"/>
    <property type="project" value="UniProtKB-KW"/>
</dbReference>
<comment type="pathway">
    <text evidence="2 7">Cell wall biogenesis; peptidoglycan biosynthesis.</text>
</comment>
<dbReference type="GO" id="GO:0051301">
    <property type="term" value="P:cell division"/>
    <property type="evidence" value="ECO:0007669"/>
    <property type="project" value="UniProtKB-KW"/>
</dbReference>
<dbReference type="GO" id="GO:0005524">
    <property type="term" value="F:ATP binding"/>
    <property type="evidence" value="ECO:0007669"/>
    <property type="project" value="UniProtKB-UniRule"/>
</dbReference>
<keyword evidence="7" id="KW-0133">Cell shape</keyword>
<dbReference type="GO" id="GO:0009252">
    <property type="term" value="P:peptidoglycan biosynthetic process"/>
    <property type="evidence" value="ECO:0007669"/>
    <property type="project" value="UniProtKB-UniRule"/>
</dbReference>
<dbReference type="SUPFAM" id="SSF53244">
    <property type="entry name" value="MurD-like peptide ligases, peptide-binding domain"/>
    <property type="match status" value="1"/>
</dbReference>
<evidence type="ECO:0000256" key="4">
    <source>
        <dbReference type="ARBA" id="ARBA00022598"/>
    </source>
</evidence>
<evidence type="ECO:0000256" key="7">
    <source>
        <dbReference type="HAMAP-Rule" id="MF_00639"/>
    </source>
</evidence>
<dbReference type="EMBL" id="CATKSH010000019">
    <property type="protein sequence ID" value="CAI9121637.1"/>
    <property type="molecule type" value="Genomic_DNA"/>
</dbReference>
<dbReference type="SUPFAM" id="SSF53623">
    <property type="entry name" value="MurD-like peptide ligases, catalytic domain"/>
    <property type="match status" value="1"/>
</dbReference>
<comment type="catalytic activity">
    <reaction evidence="7">
        <text>UDP-N-acetyl-alpha-D-muramoyl-L-alanine + D-glutamate + ATP = UDP-N-acetyl-alpha-D-muramoyl-L-alanyl-D-glutamate + ADP + phosphate + H(+)</text>
        <dbReference type="Rhea" id="RHEA:16429"/>
        <dbReference type="ChEBI" id="CHEBI:15378"/>
        <dbReference type="ChEBI" id="CHEBI:29986"/>
        <dbReference type="ChEBI" id="CHEBI:30616"/>
        <dbReference type="ChEBI" id="CHEBI:43474"/>
        <dbReference type="ChEBI" id="CHEBI:83898"/>
        <dbReference type="ChEBI" id="CHEBI:83900"/>
        <dbReference type="ChEBI" id="CHEBI:456216"/>
        <dbReference type="EC" id="6.3.2.9"/>
    </reaction>
</comment>
<keyword evidence="7" id="KW-0132">Cell division</keyword>
<evidence type="ECO:0000256" key="1">
    <source>
        <dbReference type="ARBA" id="ARBA00004496"/>
    </source>
</evidence>
<dbReference type="GO" id="GO:0008764">
    <property type="term" value="F:UDP-N-acetylmuramoylalanine-D-glutamate ligase activity"/>
    <property type="evidence" value="ECO:0007669"/>
    <property type="project" value="UniProtKB-UniRule"/>
</dbReference>
<keyword evidence="3 7" id="KW-0963">Cytoplasm</keyword>
<evidence type="ECO:0000256" key="6">
    <source>
        <dbReference type="ARBA" id="ARBA00022840"/>
    </source>
</evidence>
<dbReference type="PANTHER" id="PTHR43692:SF1">
    <property type="entry name" value="UDP-N-ACETYLMURAMOYLALANINE--D-GLUTAMATE LIGASE"/>
    <property type="match status" value="1"/>
</dbReference>
<protein>
    <recommendedName>
        <fullName evidence="7">UDP-N-acetylmuramoylalanine--D-glutamate ligase</fullName>
        <ecNumber evidence="7">6.3.2.9</ecNumber>
    </recommendedName>
    <alternativeName>
        <fullName evidence="7">D-glutamic acid-adding enzyme</fullName>
    </alternativeName>
    <alternativeName>
        <fullName evidence="7">UDP-N-acetylmuramoyl-L-alanyl-D-glutamate synthetase</fullName>
    </alternativeName>
</protein>
<keyword evidence="7" id="KW-0961">Cell wall biogenesis/degradation</keyword>
<comment type="caution">
    <text evidence="9">The sequence shown here is derived from an EMBL/GenBank/DDBJ whole genome shotgun (WGS) entry which is preliminary data.</text>
</comment>
<dbReference type="EC" id="6.3.2.9" evidence="7"/>
<dbReference type="InterPro" id="IPR036565">
    <property type="entry name" value="Mur-like_cat_sf"/>
</dbReference>
<dbReference type="Proteomes" id="UP001176960">
    <property type="component" value="Unassembled WGS sequence"/>
</dbReference>
<sequence length="474" mass="50211">MTDSLSFSPTLFSDRRFAVLGLGRNGTAAVEALLGMGASVQAWDDRQAALPERPGLTAAPITDLAGFDALILSPGIPHRLPSPHPVAAMARAAGVPIVSDAEILYRAVRASGSKARFASVTGTNGKSTTTALLAHILTQADIPNAAGGNLGTASLALPLLPDEGVYVIEMSSYMLERLDTYHAATACLLNLTPDHLDRHGDMQGYADAKRHVFDHMDSADLAVFGVDDACSKTLAETIETHGIPVERISVTGEPADLTLRGDTLFRNGTKLFDMREASTLPGAHNAQNVAAAWAMAHHLGLDDAVIATGVRGYPGLAHRQERVGTLAGVTFINDSKATNAEAAEKALGCYERVMWIAGGVAKAGGIESLVPFFPRMARAFLIGRDAPLLARTLEAHGVPCENLETLTRATGAAFDAARRENVPIVLLSPACASFDQFSSFEERGSRFIQDFSNLLKTETSPEHFTMPKGAATED</sequence>
<keyword evidence="7" id="KW-0573">Peptidoglycan synthesis</keyword>
<dbReference type="AlphaFoldDB" id="A0AA35UJS2"/>
<keyword evidence="10" id="KW-1185">Reference proteome</keyword>
<keyword evidence="6 7" id="KW-0067">ATP-binding</keyword>
<evidence type="ECO:0000256" key="3">
    <source>
        <dbReference type="ARBA" id="ARBA00022490"/>
    </source>
</evidence>
<evidence type="ECO:0000313" key="10">
    <source>
        <dbReference type="Proteomes" id="UP001176960"/>
    </source>
</evidence>
<feature type="domain" description="Mur ligase central" evidence="8">
    <location>
        <begin position="120"/>
        <end position="296"/>
    </location>
</feature>
<dbReference type="Gene3D" id="3.40.50.720">
    <property type="entry name" value="NAD(P)-binding Rossmann-like Domain"/>
    <property type="match status" value="1"/>
</dbReference>
<keyword evidence="4 7" id="KW-0436">Ligase</keyword>
<reference evidence="9" key="1">
    <citation type="submission" date="2023-03" db="EMBL/GenBank/DDBJ databases">
        <authorList>
            <person name="Cleenwerck I."/>
        </authorList>
    </citation>
    <scope>NUCLEOTIDE SEQUENCE</scope>
    <source>
        <strain evidence="9">LMG 32879</strain>
    </source>
</reference>